<dbReference type="Proteomes" id="UP000009049">
    <property type="component" value="Chromosome"/>
</dbReference>
<keyword evidence="9" id="KW-0460">Magnesium</keyword>
<evidence type="ECO:0000256" key="5">
    <source>
        <dbReference type="ARBA" id="ARBA00022694"/>
    </source>
</evidence>
<proteinExistence type="inferred from homology"/>
<evidence type="ECO:0000256" key="10">
    <source>
        <dbReference type="ARBA" id="ARBA00032441"/>
    </source>
</evidence>
<dbReference type="InterPro" id="IPR003442">
    <property type="entry name" value="T6A_TsaE"/>
</dbReference>
<dbReference type="GO" id="GO:0005737">
    <property type="term" value="C:cytoplasm"/>
    <property type="evidence" value="ECO:0007669"/>
    <property type="project" value="UniProtKB-SubCell"/>
</dbReference>
<sequence>MKSLDYSLSQIGEAARFILDNAHSKIVCFKGDLGAGKTTLIKEICTILEIEGQVQSPTFGIANEYTLMDSGESIFHLDCYRINCSEEALDFGIEEYLNNGKYVFIEWPDIVDSLLPEMRTEIVILLLNHESRRLTLKNFNT</sequence>
<dbReference type="PANTHER" id="PTHR33540:SF2">
    <property type="entry name" value="TRNA THREONYLCARBAMOYLADENOSINE BIOSYNTHESIS PROTEIN TSAE"/>
    <property type="match status" value="1"/>
</dbReference>
<comment type="similarity">
    <text evidence="2">Belongs to the TsaE family.</text>
</comment>
<dbReference type="HOGENOM" id="CLU_087829_5_0_10"/>
<accession>A4CLE4</accession>
<dbReference type="SUPFAM" id="SSF52540">
    <property type="entry name" value="P-loop containing nucleoside triphosphate hydrolases"/>
    <property type="match status" value="1"/>
</dbReference>
<evidence type="ECO:0000256" key="6">
    <source>
        <dbReference type="ARBA" id="ARBA00022723"/>
    </source>
</evidence>
<dbReference type="GO" id="GO:0005524">
    <property type="term" value="F:ATP binding"/>
    <property type="evidence" value="ECO:0007669"/>
    <property type="project" value="UniProtKB-KW"/>
</dbReference>
<evidence type="ECO:0000256" key="9">
    <source>
        <dbReference type="ARBA" id="ARBA00022842"/>
    </source>
</evidence>
<keyword evidence="12" id="KW-1185">Reference proteome</keyword>
<dbReference type="Pfam" id="PF02367">
    <property type="entry name" value="TsaE"/>
    <property type="match status" value="1"/>
</dbReference>
<evidence type="ECO:0000313" key="12">
    <source>
        <dbReference type="Proteomes" id="UP000009049"/>
    </source>
</evidence>
<dbReference type="GO" id="GO:0046872">
    <property type="term" value="F:metal ion binding"/>
    <property type="evidence" value="ECO:0007669"/>
    <property type="project" value="UniProtKB-KW"/>
</dbReference>
<dbReference type="eggNOG" id="COG0802">
    <property type="taxonomic scope" value="Bacteria"/>
</dbReference>
<protein>
    <recommendedName>
        <fullName evidence="3">tRNA threonylcarbamoyladenosine biosynthesis protein TsaE</fullName>
    </recommendedName>
    <alternativeName>
        <fullName evidence="10">t(6)A37 threonylcarbamoyladenosine biosynthesis protein TsaE</fullName>
    </alternativeName>
</protein>
<organism evidence="11 12">
    <name type="scientific">Robiginitalea biformata (strain ATCC BAA-864 / DSM 15991 / KCTC 12146 / HTCC2501)</name>
    <dbReference type="NCBI Taxonomy" id="313596"/>
    <lineage>
        <taxon>Bacteria</taxon>
        <taxon>Pseudomonadati</taxon>
        <taxon>Bacteroidota</taxon>
        <taxon>Flavobacteriia</taxon>
        <taxon>Flavobacteriales</taxon>
        <taxon>Flavobacteriaceae</taxon>
        <taxon>Robiginitalea</taxon>
    </lineage>
</organism>
<evidence type="ECO:0000256" key="3">
    <source>
        <dbReference type="ARBA" id="ARBA00019010"/>
    </source>
</evidence>
<keyword evidence="6" id="KW-0479">Metal-binding</keyword>
<evidence type="ECO:0000256" key="8">
    <source>
        <dbReference type="ARBA" id="ARBA00022840"/>
    </source>
</evidence>
<evidence type="ECO:0000256" key="1">
    <source>
        <dbReference type="ARBA" id="ARBA00004496"/>
    </source>
</evidence>
<dbReference type="NCBIfam" id="TIGR00150">
    <property type="entry name" value="T6A_YjeE"/>
    <property type="match status" value="1"/>
</dbReference>
<evidence type="ECO:0000256" key="2">
    <source>
        <dbReference type="ARBA" id="ARBA00007599"/>
    </source>
</evidence>
<keyword evidence="8" id="KW-0067">ATP-binding</keyword>
<dbReference type="OrthoDB" id="9815896at2"/>
<dbReference type="KEGG" id="rbi:RB2501_15234"/>
<dbReference type="GO" id="GO:0002949">
    <property type="term" value="P:tRNA threonylcarbamoyladenosine modification"/>
    <property type="evidence" value="ECO:0007669"/>
    <property type="project" value="InterPro"/>
</dbReference>
<reference evidence="11 12" key="1">
    <citation type="journal article" date="2009" name="J. Bacteriol.">
        <title>Complete genome sequence of Robiginitalea biformata HTCC2501.</title>
        <authorList>
            <person name="Oh H.M."/>
            <person name="Giovannoni S.J."/>
            <person name="Lee K."/>
            <person name="Ferriera S."/>
            <person name="Johnson J."/>
            <person name="Cho J.C."/>
        </authorList>
    </citation>
    <scope>NUCLEOTIDE SEQUENCE [LARGE SCALE GENOMIC DNA]</scope>
    <source>
        <strain evidence="12">ATCC BAA-864 / HTCC2501 / KCTC 12146</strain>
    </source>
</reference>
<keyword evidence="4" id="KW-0963">Cytoplasm</keyword>
<comment type="subcellular location">
    <subcellularLocation>
        <location evidence="1">Cytoplasm</location>
    </subcellularLocation>
</comment>
<dbReference type="Gene3D" id="3.40.50.300">
    <property type="entry name" value="P-loop containing nucleotide triphosphate hydrolases"/>
    <property type="match status" value="1"/>
</dbReference>
<dbReference type="InterPro" id="IPR027417">
    <property type="entry name" value="P-loop_NTPase"/>
</dbReference>
<dbReference type="EMBL" id="CP001712">
    <property type="protein sequence ID" value="EAR15693.1"/>
    <property type="molecule type" value="Genomic_DNA"/>
</dbReference>
<keyword evidence="7" id="KW-0547">Nucleotide-binding</keyword>
<gene>
    <name evidence="11" type="ordered locus">RB2501_15234</name>
</gene>
<evidence type="ECO:0000256" key="4">
    <source>
        <dbReference type="ARBA" id="ARBA00022490"/>
    </source>
</evidence>
<dbReference type="AlphaFoldDB" id="A4CLE4"/>
<keyword evidence="5" id="KW-0819">tRNA processing</keyword>
<dbReference type="PANTHER" id="PTHR33540">
    <property type="entry name" value="TRNA THREONYLCARBAMOYLADENOSINE BIOSYNTHESIS PROTEIN TSAE"/>
    <property type="match status" value="1"/>
</dbReference>
<evidence type="ECO:0000256" key="7">
    <source>
        <dbReference type="ARBA" id="ARBA00022741"/>
    </source>
</evidence>
<name>A4CLE4_ROBBH</name>
<evidence type="ECO:0000313" key="11">
    <source>
        <dbReference type="EMBL" id="EAR15693.1"/>
    </source>
</evidence>
<dbReference type="STRING" id="313596.RB2501_15234"/>
<dbReference type="RefSeq" id="WP_015755009.1">
    <property type="nucleotide sequence ID" value="NC_013222.1"/>
</dbReference>